<organism evidence="2 3">
    <name type="scientific">Segetibacter aerophilus</name>
    <dbReference type="NCBI Taxonomy" id="670293"/>
    <lineage>
        <taxon>Bacteria</taxon>
        <taxon>Pseudomonadati</taxon>
        <taxon>Bacteroidota</taxon>
        <taxon>Chitinophagia</taxon>
        <taxon>Chitinophagales</taxon>
        <taxon>Chitinophagaceae</taxon>
        <taxon>Segetibacter</taxon>
    </lineage>
</organism>
<name>A0A512BAE4_9BACT</name>
<dbReference type="PANTHER" id="PTHR14237">
    <property type="entry name" value="MOLYBDOPTERIN COFACTOR SULFURASE MOSC"/>
    <property type="match status" value="1"/>
</dbReference>
<dbReference type="OrthoDB" id="581532at2"/>
<feature type="domain" description="MOSC" evidence="1">
    <location>
        <begin position="121"/>
        <end position="267"/>
    </location>
</feature>
<dbReference type="PANTHER" id="PTHR14237:SF19">
    <property type="entry name" value="MITOCHONDRIAL AMIDOXIME REDUCING COMPONENT 1"/>
    <property type="match status" value="1"/>
</dbReference>
<dbReference type="SUPFAM" id="SSF50800">
    <property type="entry name" value="PK beta-barrel domain-like"/>
    <property type="match status" value="1"/>
</dbReference>
<evidence type="ECO:0000313" key="3">
    <source>
        <dbReference type="Proteomes" id="UP000321513"/>
    </source>
</evidence>
<evidence type="ECO:0000259" key="1">
    <source>
        <dbReference type="PROSITE" id="PS51340"/>
    </source>
</evidence>
<dbReference type="InterPro" id="IPR011037">
    <property type="entry name" value="Pyrv_Knase-like_insert_dom_sf"/>
</dbReference>
<dbReference type="RefSeq" id="WP_147202982.1">
    <property type="nucleotide sequence ID" value="NZ_BJYT01000004.1"/>
</dbReference>
<dbReference type="PROSITE" id="PS51340">
    <property type="entry name" value="MOSC"/>
    <property type="match status" value="1"/>
</dbReference>
<dbReference type="GO" id="GO:0030170">
    <property type="term" value="F:pyridoxal phosphate binding"/>
    <property type="evidence" value="ECO:0007669"/>
    <property type="project" value="InterPro"/>
</dbReference>
<dbReference type="GO" id="GO:0003824">
    <property type="term" value="F:catalytic activity"/>
    <property type="evidence" value="ECO:0007669"/>
    <property type="project" value="InterPro"/>
</dbReference>
<sequence>MEDLFLQDIYIYPIKSLGGISLTQAEVLPTGLQYDRRWMLTDEKGNFLSQRAFAEMAMLQVSITSDGLLVSHKKRKLQPLTLPFDKHTGKEVTVKIWDDVCTALEVGMDANRWFSEALGMTARLVYMPDTTRRLVDNHYASNNEIVSFADAYPLLMIGQSSLDDLNKRLEIPVLMNRFRPNLVFCGAQPYAEDLFKEFRVGEVAFAAVKPCARCVLTTVNQEDGVKGQEPLKTLASFRTFNNKILFGQNLLPRNLGLIKTGDNVEILSTSIET</sequence>
<dbReference type="SUPFAM" id="SSF141673">
    <property type="entry name" value="MOSC N-terminal domain-like"/>
    <property type="match status" value="1"/>
</dbReference>
<dbReference type="InterPro" id="IPR005303">
    <property type="entry name" value="MOCOS_middle"/>
</dbReference>
<dbReference type="GO" id="GO:0030151">
    <property type="term" value="F:molybdenum ion binding"/>
    <property type="evidence" value="ECO:0007669"/>
    <property type="project" value="InterPro"/>
</dbReference>
<dbReference type="Pfam" id="PF03476">
    <property type="entry name" value="MOSC_N"/>
    <property type="match status" value="1"/>
</dbReference>
<protein>
    <submittedName>
        <fullName evidence="2">MOSC domain-containing protein</fullName>
    </submittedName>
</protein>
<keyword evidence="3" id="KW-1185">Reference proteome</keyword>
<reference evidence="2 3" key="1">
    <citation type="submission" date="2019-07" db="EMBL/GenBank/DDBJ databases">
        <title>Whole genome shotgun sequence of Segetibacter aerophilus NBRC 106135.</title>
        <authorList>
            <person name="Hosoyama A."/>
            <person name="Uohara A."/>
            <person name="Ohji S."/>
            <person name="Ichikawa N."/>
        </authorList>
    </citation>
    <scope>NUCLEOTIDE SEQUENCE [LARGE SCALE GENOMIC DNA]</scope>
    <source>
        <strain evidence="2 3">NBRC 106135</strain>
    </source>
</reference>
<proteinExistence type="predicted"/>
<dbReference type="EMBL" id="BJYT01000004">
    <property type="protein sequence ID" value="GEO08923.1"/>
    <property type="molecule type" value="Genomic_DNA"/>
</dbReference>
<gene>
    <name evidence="2" type="ORF">SAE01_14190</name>
</gene>
<dbReference type="AlphaFoldDB" id="A0A512BAE4"/>
<accession>A0A512BAE4</accession>
<comment type="caution">
    <text evidence="2">The sequence shown here is derived from an EMBL/GenBank/DDBJ whole genome shotgun (WGS) entry which is preliminary data.</text>
</comment>
<dbReference type="InterPro" id="IPR005302">
    <property type="entry name" value="MoCF_Sase_C"/>
</dbReference>
<evidence type="ECO:0000313" key="2">
    <source>
        <dbReference type="EMBL" id="GEO08923.1"/>
    </source>
</evidence>
<dbReference type="Proteomes" id="UP000321513">
    <property type="component" value="Unassembled WGS sequence"/>
</dbReference>
<dbReference type="Pfam" id="PF03473">
    <property type="entry name" value="MOSC"/>
    <property type="match status" value="1"/>
</dbReference>